<gene>
    <name evidence="2" type="ORF">DFQ45_10655</name>
</gene>
<keyword evidence="3" id="KW-1185">Reference proteome</keyword>
<protein>
    <submittedName>
        <fullName evidence="2">Respiratory nitrate reductase chaperone NarJ</fullName>
    </submittedName>
</protein>
<dbReference type="NCBIfam" id="TIGR00684">
    <property type="entry name" value="narJ"/>
    <property type="match status" value="1"/>
</dbReference>
<dbReference type="GO" id="GO:0016530">
    <property type="term" value="F:metallochaperone activity"/>
    <property type="evidence" value="ECO:0007669"/>
    <property type="project" value="TreeGrafter"/>
</dbReference>
<dbReference type="InterPro" id="IPR003765">
    <property type="entry name" value="NO3_reductase_chaperone_NarJ"/>
</dbReference>
<dbReference type="AlphaFoldDB" id="A0A4R6U0E1"/>
<dbReference type="Gene3D" id="1.10.3480.10">
    <property type="entry name" value="TorD-like"/>
    <property type="match status" value="1"/>
</dbReference>
<sequence>MEIIKVISLLLDYPERQLMDARVELDDAIGQCLFISPQQRQALRDLLQHIAGQELLDAQSLYLSLFNRGRHLSLLMFEHVHGESRDRGQAMVDLLAEYEQAGFAIAAKELPDYIPLYLEYLASRDQLTARTGLADIQHLLALLGARLEESESPYAACFHALLQLAGVDPAEQIGQAREKVAEDPVDDSLEALDAEWEEEAVTFMQGDGQASCGLSSPAGNFRAREEVAVPVHWVDFTDASNAAGKF</sequence>
<dbReference type="OrthoDB" id="8478585at2"/>
<dbReference type="InterPro" id="IPR020945">
    <property type="entry name" value="DMSO/NO3_reduct_chaperone"/>
</dbReference>
<dbReference type="EMBL" id="SNYK01000006">
    <property type="protein sequence ID" value="TDQ37829.1"/>
    <property type="molecule type" value="Genomic_DNA"/>
</dbReference>
<dbReference type="PANTHER" id="PTHR43680">
    <property type="entry name" value="NITRATE REDUCTASE MOLYBDENUM COFACTOR ASSEMBLY CHAPERONE"/>
    <property type="match status" value="1"/>
</dbReference>
<evidence type="ECO:0000256" key="1">
    <source>
        <dbReference type="ARBA" id="ARBA00023063"/>
    </source>
</evidence>
<dbReference type="GO" id="GO:0042128">
    <property type="term" value="P:nitrate assimilation"/>
    <property type="evidence" value="ECO:0007669"/>
    <property type="project" value="UniProtKB-KW"/>
</dbReference>
<dbReference type="SUPFAM" id="SSF89155">
    <property type="entry name" value="TorD-like"/>
    <property type="match status" value="1"/>
</dbReference>
<evidence type="ECO:0000313" key="3">
    <source>
        <dbReference type="Proteomes" id="UP000294575"/>
    </source>
</evidence>
<proteinExistence type="predicted"/>
<evidence type="ECO:0000313" key="2">
    <source>
        <dbReference type="EMBL" id="TDQ37829.1"/>
    </source>
</evidence>
<dbReference type="Pfam" id="PF02613">
    <property type="entry name" value="Nitrate_red_del"/>
    <property type="match status" value="1"/>
</dbReference>
<dbReference type="RefSeq" id="WP_101495950.1">
    <property type="nucleotide sequence ID" value="NZ_LNJZ01000003.1"/>
</dbReference>
<dbReference type="GO" id="GO:0051131">
    <property type="term" value="P:chaperone-mediated protein complex assembly"/>
    <property type="evidence" value="ECO:0007669"/>
    <property type="project" value="InterPro"/>
</dbReference>
<dbReference type="InterPro" id="IPR036411">
    <property type="entry name" value="TorD-like_sf"/>
</dbReference>
<comment type="caution">
    <text evidence="2">The sequence shown here is derived from an EMBL/GenBank/DDBJ whole genome shotgun (WGS) entry which is preliminary data.</text>
</comment>
<accession>A0A4R6U0E1</accession>
<reference evidence="2 3" key="1">
    <citation type="submission" date="2019-03" db="EMBL/GenBank/DDBJ databases">
        <title>Genomic Encyclopedia of Type Strains, Phase IV (KMG-IV): sequencing the most valuable type-strain genomes for metagenomic binning, comparative biology and taxonomic classification.</title>
        <authorList>
            <person name="Goeker M."/>
        </authorList>
    </citation>
    <scope>NUCLEOTIDE SEQUENCE [LARGE SCALE GENOMIC DNA]</scope>
    <source>
        <strain evidence="2 3">DSM 28679</strain>
    </source>
</reference>
<keyword evidence="1" id="KW-0534">Nitrate assimilation</keyword>
<dbReference type="PANTHER" id="PTHR43680:SF2">
    <property type="entry name" value="NITRATE REDUCTASE MOLYBDENUM COFACTOR ASSEMBLY CHAPERONE NARJ"/>
    <property type="match status" value="1"/>
</dbReference>
<dbReference type="Proteomes" id="UP000294575">
    <property type="component" value="Unassembled WGS sequence"/>
</dbReference>
<dbReference type="GO" id="GO:0051082">
    <property type="term" value="F:unfolded protein binding"/>
    <property type="evidence" value="ECO:0007669"/>
    <property type="project" value="InterPro"/>
</dbReference>
<name>A0A4R6U0E1_9GAMM</name>
<organism evidence="2 3">
    <name type="scientific">Thiopseudomonas denitrificans</name>
    <dbReference type="NCBI Taxonomy" id="1501432"/>
    <lineage>
        <taxon>Bacteria</taxon>
        <taxon>Pseudomonadati</taxon>
        <taxon>Pseudomonadota</taxon>
        <taxon>Gammaproteobacteria</taxon>
        <taxon>Pseudomonadales</taxon>
        <taxon>Pseudomonadaceae</taxon>
        <taxon>Thiopseudomonas</taxon>
    </lineage>
</organism>